<proteinExistence type="predicted"/>
<dbReference type="EMBL" id="BK016186">
    <property type="protein sequence ID" value="DAG01111.1"/>
    <property type="molecule type" value="Genomic_DNA"/>
</dbReference>
<protein>
    <recommendedName>
        <fullName evidence="2">Tail assembly chaperone</fullName>
    </recommendedName>
</protein>
<accession>A0A8S5V3B4</accession>
<organism evidence="1">
    <name type="scientific">Siphoviridae sp. ct6YY1</name>
    <dbReference type="NCBI Taxonomy" id="2825343"/>
    <lineage>
        <taxon>Viruses</taxon>
        <taxon>Duplodnaviria</taxon>
        <taxon>Heunggongvirae</taxon>
        <taxon>Uroviricota</taxon>
        <taxon>Caudoviricetes</taxon>
    </lineage>
</organism>
<reference evidence="1" key="1">
    <citation type="journal article" date="2021" name="Proc. Natl. Acad. Sci. U.S.A.">
        <title>A Catalog of Tens of Thousands of Viruses from Human Metagenomes Reveals Hidden Associations with Chronic Diseases.</title>
        <authorList>
            <person name="Tisza M.J."/>
            <person name="Buck C.B."/>
        </authorList>
    </citation>
    <scope>NUCLEOTIDE SEQUENCE</scope>
    <source>
        <strain evidence="1">Ct6YY1</strain>
    </source>
</reference>
<name>A0A8S5V3B4_9CAUD</name>
<evidence type="ECO:0008006" key="2">
    <source>
        <dbReference type="Google" id="ProtNLM"/>
    </source>
</evidence>
<evidence type="ECO:0000313" key="1">
    <source>
        <dbReference type="EMBL" id="DAG01111.1"/>
    </source>
</evidence>
<sequence>MTDTAKDTTPALATAGAEFDVDHSNLNLDTFPGFKPQNRLLPADRMNLQLDLAKIAAALPDRFKNEEGTTTNISFDTLTPEDMDALSAMFTQMQNMVLSAATDTDAMTNWLIDQPEPMEGLMYAFGQYQETLGN</sequence>